<evidence type="ECO:0000313" key="4">
    <source>
        <dbReference type="Proteomes" id="UP000006691"/>
    </source>
</evidence>
<dbReference type="PANTHER" id="PTHR43308">
    <property type="entry name" value="OUTER MEMBRANE PROTEIN ALPHA-RELATED"/>
    <property type="match status" value="1"/>
</dbReference>
<dbReference type="KEGG" id="siv:SSIL_0287"/>
<reference evidence="3 4" key="2">
    <citation type="journal article" date="2012" name="J. Biosci. Bioeng.">
        <title>Complete genome sequence and characterization of the N-acylhomoserine lactone-degrading gene of the potato leaf-associated Solibacillus silvestris.</title>
        <authorList>
            <person name="Morohoshi T."/>
            <person name="Tominaga Y."/>
            <person name="Someya N."/>
            <person name="Ikeda T."/>
        </authorList>
    </citation>
    <scope>NUCLEOTIDE SEQUENCE [LARGE SCALE GENOMIC DNA]</scope>
    <source>
        <strain evidence="3 4">StLB046</strain>
    </source>
</reference>
<keyword evidence="4" id="KW-1185">Reference proteome</keyword>
<dbReference type="PROSITE" id="PS51272">
    <property type="entry name" value="SLH"/>
    <property type="match status" value="2"/>
</dbReference>
<dbReference type="Proteomes" id="UP000006691">
    <property type="component" value="Chromosome"/>
</dbReference>
<reference evidence="4" key="1">
    <citation type="submission" date="2011-04" db="EMBL/GenBank/DDBJ databases">
        <title>Genome sequence of Solibacillus silvestris StLB046.</title>
        <authorList>
            <person name="Morohoshi T."/>
            <person name="Someya N."/>
            <person name="Ikeda T."/>
        </authorList>
    </citation>
    <scope>NUCLEOTIDE SEQUENCE [LARGE SCALE GENOMIC DNA]</scope>
    <source>
        <strain evidence="4">StLB046</strain>
    </source>
</reference>
<dbReference type="RefSeq" id="WP_014822447.1">
    <property type="nucleotide sequence ID" value="NC_018065.1"/>
</dbReference>
<gene>
    <name evidence="3" type="ordered locus">SSIL_0287</name>
</gene>
<dbReference type="PATRIC" id="fig|1002809.3.peg.292"/>
<feature type="signal peptide" evidence="1">
    <location>
        <begin position="1"/>
        <end position="23"/>
    </location>
</feature>
<sequence>MKKTLITAGLATGLFFTSMMGTGADASASSVHYKDVKTSDNFYSAVESLIEQKAISRTNEKFRPYENVTRGQASSIIAKVLELEIENVKDPKFKDVPKSHQFYKYIAALENAGLVKGKGNGIFGINDPLTRGQMSSILVKGFEIPLIGGHDIGLNGFVDTTDYVGGGENSAVENGDTLLTLEGQFSQAIETMHYYNFVSGYKTGETYKDRGELLEFRQGEALKRSQLALMINSMQKGTQYEYLYFKDFDITNRSVGKVATGGWVHDKAEIDDSSVVSIKEISNYETTAFLRGTGVEQTLDNVYAILEPKKVGKTFARFENGGGTGKEKVLEITVTGTKGNFEVSYKDVIPEK</sequence>
<dbReference type="Pfam" id="PF00395">
    <property type="entry name" value="SLH"/>
    <property type="match status" value="2"/>
</dbReference>
<accession>F2F5C7</accession>
<dbReference type="HOGENOM" id="CLU_787321_0_0_9"/>
<evidence type="ECO:0000259" key="2">
    <source>
        <dbReference type="PROSITE" id="PS51272"/>
    </source>
</evidence>
<proteinExistence type="predicted"/>
<evidence type="ECO:0000256" key="1">
    <source>
        <dbReference type="SAM" id="SignalP"/>
    </source>
</evidence>
<dbReference type="InterPro" id="IPR001119">
    <property type="entry name" value="SLH_dom"/>
</dbReference>
<evidence type="ECO:0000313" key="3">
    <source>
        <dbReference type="EMBL" id="BAK14710.1"/>
    </source>
</evidence>
<dbReference type="InterPro" id="IPR051465">
    <property type="entry name" value="Cell_Envelope_Struct_Comp"/>
</dbReference>
<feature type="chain" id="PRO_5038364922" description="SLH domain-containing protein" evidence="1">
    <location>
        <begin position="24"/>
        <end position="352"/>
    </location>
</feature>
<dbReference type="AlphaFoldDB" id="F2F5C7"/>
<dbReference type="EMBL" id="AP012157">
    <property type="protein sequence ID" value="BAK14710.1"/>
    <property type="molecule type" value="Genomic_DNA"/>
</dbReference>
<feature type="domain" description="SLH" evidence="2">
    <location>
        <begin position="29"/>
        <end position="88"/>
    </location>
</feature>
<protein>
    <recommendedName>
        <fullName evidence="2">SLH domain-containing protein</fullName>
    </recommendedName>
</protein>
<dbReference type="PANTHER" id="PTHR43308:SF1">
    <property type="entry name" value="OUTER MEMBRANE PROTEIN ALPHA"/>
    <property type="match status" value="1"/>
</dbReference>
<feature type="domain" description="SLH" evidence="2">
    <location>
        <begin position="89"/>
        <end position="152"/>
    </location>
</feature>
<dbReference type="STRING" id="1002809.SSIL_0287"/>
<organism evidence="3 4">
    <name type="scientific">Solibacillus silvestris (strain StLB046)</name>
    <name type="common">Bacillus silvestris</name>
    <dbReference type="NCBI Taxonomy" id="1002809"/>
    <lineage>
        <taxon>Bacteria</taxon>
        <taxon>Bacillati</taxon>
        <taxon>Bacillota</taxon>
        <taxon>Bacilli</taxon>
        <taxon>Bacillales</taxon>
        <taxon>Caryophanaceae</taxon>
        <taxon>Solibacillus</taxon>
    </lineage>
</organism>
<keyword evidence="1" id="KW-0732">Signal</keyword>
<dbReference type="eggNOG" id="COG4632">
    <property type="taxonomic scope" value="Bacteria"/>
</dbReference>
<name>F2F5C7_SOLSS</name>